<dbReference type="PANTHER" id="PTHR43808:SF17">
    <property type="entry name" value="PEPTIDASE M20"/>
    <property type="match status" value="1"/>
</dbReference>
<dbReference type="InterPro" id="IPR011650">
    <property type="entry name" value="Peptidase_M20_dimer"/>
</dbReference>
<dbReference type="PANTHER" id="PTHR43808">
    <property type="entry name" value="ACETYLORNITHINE DEACETYLASE"/>
    <property type="match status" value="1"/>
</dbReference>
<protein>
    <submittedName>
        <fullName evidence="4">M20/M25/M40 family metallo-hydrolase</fullName>
    </submittedName>
</protein>
<feature type="domain" description="Peptidase M20 dimerisation" evidence="3">
    <location>
        <begin position="203"/>
        <end position="298"/>
    </location>
</feature>
<keyword evidence="2" id="KW-0378">Hydrolase</keyword>
<dbReference type="Pfam" id="PF01546">
    <property type="entry name" value="Peptidase_M20"/>
    <property type="match status" value="1"/>
</dbReference>
<dbReference type="Gene3D" id="3.30.70.360">
    <property type="match status" value="1"/>
</dbReference>
<comment type="caution">
    <text evidence="4">The sequence shown here is derived from an EMBL/GenBank/DDBJ whole genome shotgun (WGS) entry which is preliminary data.</text>
</comment>
<sequence length="421" mass="45102">MSKAKNAYQIDKEIETVYSHLSSHPDVKKGLAYLEADQTNTLHEQIELAEISAPPFQEETRARAFMKKLEELGLEEVQQDSEGNVFGRLRGERKGPTLFVSAHIDSVFSMETDVTVTEKDGIYYGPGITDDARGLAALLSIVRAFSHSGLKPEADIIFGGTVGEEGPGDLRGVKAFFNEHPEVEGFISIDAVSPTAIVYKGTGSYRYEITYTGPGGHSFGAFGTPSAVHAAGRAISAISDLNPPVDPKTTFNVGVVQGGTIPTAIAEEAKLYIDIRSNGKKELDQLDSRIQVILQEAAEMENRKTGQYGDAGIRVDINKLGDRPVGVQDDQARVVQTAWAATEQLGLVPTLEDALSTDANLPISIGVPALTLGAGGDGGGYHSLDEWFDPTNAHLGPQRVFLTILGLSGIAKTTLPLLPEK</sequence>
<dbReference type="InterPro" id="IPR036264">
    <property type="entry name" value="Bact_exopeptidase_dim_dom"/>
</dbReference>
<name>A0ABU9VG33_9BACI</name>
<dbReference type="Gene3D" id="3.40.630.10">
    <property type="entry name" value="Zn peptidases"/>
    <property type="match status" value="1"/>
</dbReference>
<dbReference type="SUPFAM" id="SSF53187">
    <property type="entry name" value="Zn-dependent exopeptidases"/>
    <property type="match status" value="1"/>
</dbReference>
<gene>
    <name evidence="4" type="ORF">MKY91_05300</name>
</gene>
<dbReference type="Pfam" id="PF07687">
    <property type="entry name" value="M20_dimer"/>
    <property type="match status" value="1"/>
</dbReference>
<keyword evidence="1" id="KW-0479">Metal-binding</keyword>
<evidence type="ECO:0000313" key="5">
    <source>
        <dbReference type="Proteomes" id="UP001418796"/>
    </source>
</evidence>
<dbReference type="RefSeq" id="WP_343129682.1">
    <property type="nucleotide sequence ID" value="NZ_JBCITK010000001.1"/>
</dbReference>
<keyword evidence="5" id="KW-1185">Reference proteome</keyword>
<organism evidence="4 5">
    <name type="scientific">Alkalicoccobacillus gibsonii</name>
    <dbReference type="NCBI Taxonomy" id="79881"/>
    <lineage>
        <taxon>Bacteria</taxon>
        <taxon>Bacillati</taxon>
        <taxon>Bacillota</taxon>
        <taxon>Bacilli</taxon>
        <taxon>Bacillales</taxon>
        <taxon>Bacillaceae</taxon>
        <taxon>Alkalicoccobacillus</taxon>
    </lineage>
</organism>
<evidence type="ECO:0000259" key="3">
    <source>
        <dbReference type="Pfam" id="PF07687"/>
    </source>
</evidence>
<evidence type="ECO:0000256" key="1">
    <source>
        <dbReference type="ARBA" id="ARBA00022723"/>
    </source>
</evidence>
<evidence type="ECO:0000313" key="4">
    <source>
        <dbReference type="EMBL" id="MEN0642572.1"/>
    </source>
</evidence>
<dbReference type="InterPro" id="IPR050072">
    <property type="entry name" value="Peptidase_M20A"/>
</dbReference>
<evidence type="ECO:0000256" key="2">
    <source>
        <dbReference type="ARBA" id="ARBA00022801"/>
    </source>
</evidence>
<dbReference type="InterPro" id="IPR002933">
    <property type="entry name" value="Peptidase_M20"/>
</dbReference>
<proteinExistence type="predicted"/>
<accession>A0ABU9VG33</accession>
<reference evidence="4 5" key="1">
    <citation type="submission" date="2024-03" db="EMBL/GenBank/DDBJ databases">
        <title>Bacilli Hybrid Assemblies.</title>
        <authorList>
            <person name="Kovac J."/>
        </authorList>
    </citation>
    <scope>NUCLEOTIDE SEQUENCE [LARGE SCALE GENOMIC DNA]</scope>
    <source>
        <strain evidence="4 5">FSL R7-0666</strain>
    </source>
</reference>
<dbReference type="EMBL" id="JBCITK010000001">
    <property type="protein sequence ID" value="MEN0642572.1"/>
    <property type="molecule type" value="Genomic_DNA"/>
</dbReference>
<dbReference type="Proteomes" id="UP001418796">
    <property type="component" value="Unassembled WGS sequence"/>
</dbReference>
<dbReference type="SUPFAM" id="SSF55031">
    <property type="entry name" value="Bacterial exopeptidase dimerisation domain"/>
    <property type="match status" value="1"/>
</dbReference>